<evidence type="ECO:0000259" key="10">
    <source>
        <dbReference type="Pfam" id="PF10568"/>
    </source>
</evidence>
<dbReference type="InterPro" id="IPR036282">
    <property type="entry name" value="Glutathione-S-Trfase_C_sf"/>
</dbReference>
<organism evidence="12 13">
    <name type="scientific">Coccomyxa subellipsoidea (strain C-169)</name>
    <name type="common">Green microalga</name>
    <dbReference type="NCBI Taxonomy" id="574566"/>
    <lineage>
        <taxon>Eukaryota</taxon>
        <taxon>Viridiplantae</taxon>
        <taxon>Chlorophyta</taxon>
        <taxon>core chlorophytes</taxon>
        <taxon>Trebouxiophyceae</taxon>
        <taxon>Trebouxiophyceae incertae sedis</taxon>
        <taxon>Coccomyxaceae</taxon>
        <taxon>Coccomyxa</taxon>
        <taxon>Coccomyxa subellipsoidea</taxon>
    </lineage>
</organism>
<reference evidence="12 13" key="1">
    <citation type="journal article" date="2012" name="Genome Biol.">
        <title>The genome of the polar eukaryotic microalga coccomyxa subellipsoidea reveals traits of cold adaptation.</title>
        <authorList>
            <person name="Blanc G."/>
            <person name="Agarkova I."/>
            <person name="Grimwood J."/>
            <person name="Kuo A."/>
            <person name="Brueggeman A."/>
            <person name="Dunigan D."/>
            <person name="Gurnon J."/>
            <person name="Ladunga I."/>
            <person name="Lindquist E."/>
            <person name="Lucas S."/>
            <person name="Pangilinan J."/>
            <person name="Proschold T."/>
            <person name="Salamov A."/>
            <person name="Schmutz J."/>
            <person name="Weeks D."/>
            <person name="Yamada T."/>
            <person name="Claverie J.M."/>
            <person name="Grigoriev I."/>
            <person name="Van Etten J."/>
            <person name="Lomsadze A."/>
            <person name="Borodovsky M."/>
        </authorList>
    </citation>
    <scope>NUCLEOTIDE SEQUENCE [LARGE SCALE GENOMIC DNA]</scope>
    <source>
        <strain evidence="12 13">C-169</strain>
    </source>
</reference>
<gene>
    <name evidence="12" type="ORF">COCSUDRAFT_63025</name>
</gene>
<feature type="domain" description="Metaxin glutathione S-transferase" evidence="11">
    <location>
        <begin position="107"/>
        <end position="170"/>
    </location>
</feature>
<evidence type="ECO:0000256" key="3">
    <source>
        <dbReference type="ARBA" id="ARBA00022448"/>
    </source>
</evidence>
<dbReference type="KEGG" id="csl:COCSUDRAFT_63025"/>
<keyword evidence="13" id="KW-1185">Reference proteome</keyword>
<evidence type="ECO:0000256" key="8">
    <source>
        <dbReference type="SAM" id="MobiDB-lite"/>
    </source>
</evidence>
<feature type="transmembrane region" description="Helical" evidence="9">
    <location>
        <begin position="223"/>
        <end position="243"/>
    </location>
</feature>
<dbReference type="Gene3D" id="1.20.1050.10">
    <property type="match status" value="1"/>
</dbReference>
<evidence type="ECO:0000256" key="5">
    <source>
        <dbReference type="ARBA" id="ARBA00022927"/>
    </source>
</evidence>
<evidence type="ECO:0000256" key="7">
    <source>
        <dbReference type="ARBA" id="ARBA00023136"/>
    </source>
</evidence>
<comment type="subcellular location">
    <subcellularLocation>
        <location evidence="1">Mitochondrion outer membrane</location>
    </subcellularLocation>
</comment>
<keyword evidence="6" id="KW-0496">Mitochondrion</keyword>
<proteinExistence type="inferred from homology"/>
<dbReference type="SUPFAM" id="SSF47616">
    <property type="entry name" value="GST C-terminal domain-like"/>
    <property type="match status" value="1"/>
</dbReference>
<evidence type="ECO:0000256" key="4">
    <source>
        <dbReference type="ARBA" id="ARBA00022787"/>
    </source>
</evidence>
<dbReference type="Proteomes" id="UP000007264">
    <property type="component" value="Unassembled WGS sequence"/>
</dbReference>
<dbReference type="OrthoDB" id="5835136at2759"/>
<accession>I0YYL8</accession>
<dbReference type="PANTHER" id="PTHR12289">
    <property type="entry name" value="METAXIN RELATED"/>
    <property type="match status" value="1"/>
</dbReference>
<keyword evidence="4" id="KW-1000">Mitochondrion outer membrane</keyword>
<dbReference type="GO" id="GO:0001401">
    <property type="term" value="C:SAM complex"/>
    <property type="evidence" value="ECO:0007669"/>
    <property type="project" value="InterPro"/>
</dbReference>
<comment type="caution">
    <text evidence="12">The sequence shown here is derived from an EMBL/GenBank/DDBJ whole genome shotgun (WGS) entry which is preliminary data.</text>
</comment>
<dbReference type="GO" id="GO:0006626">
    <property type="term" value="P:protein targeting to mitochondrion"/>
    <property type="evidence" value="ECO:0007669"/>
    <property type="project" value="TreeGrafter"/>
</dbReference>
<dbReference type="GO" id="GO:0015031">
    <property type="term" value="P:protein transport"/>
    <property type="evidence" value="ECO:0007669"/>
    <property type="project" value="UniProtKB-KW"/>
</dbReference>
<dbReference type="STRING" id="574566.I0YYL8"/>
<dbReference type="Pfam" id="PF10568">
    <property type="entry name" value="Tom37"/>
    <property type="match status" value="1"/>
</dbReference>
<keyword evidence="5" id="KW-0653">Protein transport</keyword>
<keyword evidence="3" id="KW-0813">Transport</keyword>
<feature type="domain" description="Mitochondrial outer membrane transport complex Sam37/metaxin N-terminal" evidence="10">
    <location>
        <begin position="28"/>
        <end position="84"/>
    </location>
</feature>
<keyword evidence="9" id="KW-0812">Transmembrane</keyword>
<comment type="similarity">
    <text evidence="2">Belongs to the metaxin family.</text>
</comment>
<keyword evidence="7 9" id="KW-0472">Membrane</keyword>
<dbReference type="InterPro" id="IPR050931">
    <property type="entry name" value="Mito_Protein_Transport_Metaxin"/>
</dbReference>
<evidence type="ECO:0000256" key="9">
    <source>
        <dbReference type="SAM" id="Phobius"/>
    </source>
</evidence>
<dbReference type="eggNOG" id="KOG3027">
    <property type="taxonomic scope" value="Eukaryota"/>
</dbReference>
<keyword evidence="9" id="KW-1133">Transmembrane helix</keyword>
<dbReference type="GeneID" id="17041479"/>
<dbReference type="PANTHER" id="PTHR12289:SF41">
    <property type="entry name" value="FAILED AXON CONNECTIONS-RELATED"/>
    <property type="match status" value="1"/>
</dbReference>
<name>I0YYL8_COCSC</name>
<evidence type="ECO:0008006" key="14">
    <source>
        <dbReference type="Google" id="ProtNLM"/>
    </source>
</evidence>
<dbReference type="AlphaFoldDB" id="I0YYL8"/>
<feature type="compositionally biased region" description="Basic and acidic residues" evidence="8">
    <location>
        <begin position="204"/>
        <end position="214"/>
    </location>
</feature>
<evidence type="ECO:0000313" key="12">
    <source>
        <dbReference type="EMBL" id="EIE23487.1"/>
    </source>
</evidence>
<evidence type="ECO:0000313" key="13">
    <source>
        <dbReference type="Proteomes" id="UP000007264"/>
    </source>
</evidence>
<evidence type="ECO:0000256" key="1">
    <source>
        <dbReference type="ARBA" id="ARBA00004294"/>
    </source>
</evidence>
<dbReference type="EMBL" id="AGSI01000007">
    <property type="protein sequence ID" value="EIE23487.1"/>
    <property type="molecule type" value="Genomic_DNA"/>
</dbReference>
<dbReference type="RefSeq" id="XP_005648031.1">
    <property type="nucleotide sequence ID" value="XM_005647974.1"/>
</dbReference>
<evidence type="ECO:0000256" key="6">
    <source>
        <dbReference type="ARBA" id="ARBA00023128"/>
    </source>
</evidence>
<dbReference type="InterPro" id="IPR019564">
    <property type="entry name" value="Sam37/metaxin_N"/>
</dbReference>
<protein>
    <recommendedName>
        <fullName evidence="14">GST C-terminal domain-containing protein</fullName>
    </recommendedName>
</protein>
<evidence type="ECO:0000259" key="11">
    <source>
        <dbReference type="Pfam" id="PF17171"/>
    </source>
</evidence>
<dbReference type="InterPro" id="IPR033468">
    <property type="entry name" value="Metaxin_GST"/>
</dbReference>
<evidence type="ECO:0000256" key="2">
    <source>
        <dbReference type="ARBA" id="ARBA00009170"/>
    </source>
</evidence>
<sequence length="259" mass="29023">MDTAPSYRLYKWVPNWGLPSISAACIQVEKAELLAFTALVEAKLEPATLYTTWCEAESYNRHTRAAYAAGLPLPLNYWLPWNQRRAIMRKFEGTTQAQVYEDAGRVYAALEEQLRSNSVKGSYFFGSRPSSLDAAIFAHLAFHHGAPVSAPELRQKLAGHPTLVAYVERISREVFSAPLPTAPPMTSTAWAQRAEEASTSSQAQREKKELSAKDKEWRRGNQMWLAGAGLAIAAYFLLSGQYIQFTTDFGYDEDEDDDQ</sequence>
<feature type="region of interest" description="Disordered" evidence="8">
    <location>
        <begin position="185"/>
        <end position="214"/>
    </location>
</feature>
<dbReference type="Pfam" id="PF17171">
    <property type="entry name" value="GST_C_6"/>
    <property type="match status" value="1"/>
</dbReference>